<evidence type="ECO:0000256" key="2">
    <source>
        <dbReference type="ARBA" id="ARBA00022801"/>
    </source>
</evidence>
<comment type="similarity">
    <text evidence="1">Belongs to the AB hydrolase superfamily. AB hydrolase 2 family.</text>
</comment>
<dbReference type="RefSeq" id="WP_245698637.1">
    <property type="nucleotide sequence ID" value="NZ_FNKQ01000001.1"/>
</dbReference>
<evidence type="ECO:0000313" key="4">
    <source>
        <dbReference type="EMBL" id="SDQ04328.1"/>
    </source>
</evidence>
<gene>
    <name evidence="4" type="ORF">SAMN05216278_0012</name>
</gene>
<dbReference type="PANTHER" id="PTHR10655:SF17">
    <property type="entry name" value="LYSOPHOSPHOLIPASE-LIKE PROTEIN 1"/>
    <property type="match status" value="1"/>
</dbReference>
<dbReference type="InterPro" id="IPR003140">
    <property type="entry name" value="PLipase/COase/thioEstase"/>
</dbReference>
<name>A0A1H0XN14_9EURY</name>
<dbReference type="InterPro" id="IPR029058">
    <property type="entry name" value="AB_hydrolase_fold"/>
</dbReference>
<dbReference type="InterPro" id="IPR050565">
    <property type="entry name" value="LYPA1-2/EST-like"/>
</dbReference>
<dbReference type="SUPFAM" id="SSF53474">
    <property type="entry name" value="alpha/beta-Hydrolases"/>
    <property type="match status" value="1"/>
</dbReference>
<dbReference type="PANTHER" id="PTHR10655">
    <property type="entry name" value="LYSOPHOSPHOLIPASE-RELATED"/>
    <property type="match status" value="1"/>
</dbReference>
<dbReference type="GO" id="GO:0016787">
    <property type="term" value="F:hydrolase activity"/>
    <property type="evidence" value="ECO:0007669"/>
    <property type="project" value="UniProtKB-KW"/>
</dbReference>
<reference evidence="5" key="1">
    <citation type="submission" date="2016-10" db="EMBL/GenBank/DDBJ databases">
        <authorList>
            <person name="Varghese N."/>
            <person name="Submissions S."/>
        </authorList>
    </citation>
    <scope>NUCLEOTIDE SEQUENCE [LARGE SCALE GENOMIC DNA]</scope>
    <source>
        <strain evidence="5">CGMCC 1.12397</strain>
    </source>
</reference>
<protein>
    <submittedName>
        <fullName evidence="4">Phospholipase/carboxylesterase</fullName>
    </submittedName>
</protein>
<proteinExistence type="inferred from homology"/>
<organism evidence="4 5">
    <name type="scientific">Halopelagius longus</name>
    <dbReference type="NCBI Taxonomy" id="1236180"/>
    <lineage>
        <taxon>Archaea</taxon>
        <taxon>Methanobacteriati</taxon>
        <taxon>Methanobacteriota</taxon>
        <taxon>Stenosarchaea group</taxon>
        <taxon>Halobacteria</taxon>
        <taxon>Halobacteriales</taxon>
        <taxon>Haloferacaceae</taxon>
    </lineage>
</organism>
<dbReference type="AlphaFoldDB" id="A0A1H0XN14"/>
<feature type="domain" description="Phospholipase/carboxylesterase/thioesterase" evidence="3">
    <location>
        <begin position="17"/>
        <end position="206"/>
    </location>
</feature>
<dbReference type="Proteomes" id="UP000199289">
    <property type="component" value="Unassembled WGS sequence"/>
</dbReference>
<sequence>MSDGGPHDGRPIEVAGAPRAAATAAVVMLPGRGDSARNFLRLAEEFHHHGATYLAPEPAGKAWYPGPTDDPPEAKEPWLSSAFGLVARALDEAGAAGVPPERTVLVGFSQGACVAAEFAAARPRRYGGLAVLAGGLFGPDPEARAFEGSLDGTPAYLGCGDDDPRVDPERVRASAAAFRRLDADVTDEVSEGLGHAIGDDQMAAVRRLVGGVADETE</sequence>
<accession>A0A1H0XN14</accession>
<keyword evidence="2" id="KW-0378">Hydrolase</keyword>
<evidence type="ECO:0000313" key="5">
    <source>
        <dbReference type="Proteomes" id="UP000199289"/>
    </source>
</evidence>
<evidence type="ECO:0000256" key="1">
    <source>
        <dbReference type="ARBA" id="ARBA00006499"/>
    </source>
</evidence>
<dbReference type="Gene3D" id="3.40.50.1820">
    <property type="entry name" value="alpha/beta hydrolase"/>
    <property type="match status" value="1"/>
</dbReference>
<dbReference type="Pfam" id="PF02230">
    <property type="entry name" value="Abhydrolase_2"/>
    <property type="match status" value="1"/>
</dbReference>
<evidence type="ECO:0000259" key="3">
    <source>
        <dbReference type="Pfam" id="PF02230"/>
    </source>
</evidence>
<dbReference type="EMBL" id="FNKQ01000001">
    <property type="protein sequence ID" value="SDQ04328.1"/>
    <property type="molecule type" value="Genomic_DNA"/>
</dbReference>